<organism evidence="3 4">
    <name type="scientific">Mycena maculata</name>
    <dbReference type="NCBI Taxonomy" id="230809"/>
    <lineage>
        <taxon>Eukaryota</taxon>
        <taxon>Fungi</taxon>
        <taxon>Dikarya</taxon>
        <taxon>Basidiomycota</taxon>
        <taxon>Agaricomycotina</taxon>
        <taxon>Agaricomycetes</taxon>
        <taxon>Agaricomycetidae</taxon>
        <taxon>Agaricales</taxon>
        <taxon>Marasmiineae</taxon>
        <taxon>Mycenaceae</taxon>
        <taxon>Mycena</taxon>
    </lineage>
</organism>
<dbReference type="AlphaFoldDB" id="A0AAD7I2U9"/>
<reference evidence="3" key="1">
    <citation type="submission" date="2023-03" db="EMBL/GenBank/DDBJ databases">
        <title>Massive genome expansion in bonnet fungi (Mycena s.s.) driven by repeated elements and novel gene families across ecological guilds.</title>
        <authorList>
            <consortium name="Lawrence Berkeley National Laboratory"/>
            <person name="Harder C.B."/>
            <person name="Miyauchi S."/>
            <person name="Viragh M."/>
            <person name="Kuo A."/>
            <person name="Thoen E."/>
            <person name="Andreopoulos B."/>
            <person name="Lu D."/>
            <person name="Skrede I."/>
            <person name="Drula E."/>
            <person name="Henrissat B."/>
            <person name="Morin E."/>
            <person name="Kohler A."/>
            <person name="Barry K."/>
            <person name="LaButti K."/>
            <person name="Morin E."/>
            <person name="Salamov A."/>
            <person name="Lipzen A."/>
            <person name="Mereny Z."/>
            <person name="Hegedus B."/>
            <person name="Baldrian P."/>
            <person name="Stursova M."/>
            <person name="Weitz H."/>
            <person name="Taylor A."/>
            <person name="Grigoriev I.V."/>
            <person name="Nagy L.G."/>
            <person name="Martin F."/>
            <person name="Kauserud H."/>
        </authorList>
    </citation>
    <scope>NUCLEOTIDE SEQUENCE</scope>
    <source>
        <strain evidence="3">CBHHK188m</strain>
    </source>
</reference>
<feature type="region of interest" description="Disordered" evidence="1">
    <location>
        <begin position="197"/>
        <end position="224"/>
    </location>
</feature>
<keyword evidence="4" id="KW-1185">Reference proteome</keyword>
<sequence>MILCDGKLNALPPWPIREGSGPILTSHSSMSNWPIFVTAAHASPKALNRALLLIQDFEYTKYPGDSTWVLLSSKELPSAPTAATALPLPPGGSTVNDFASMSLADINAFVRARDAALETADLSGLDWLVIDQTGLETSTCLVCERYYDDGEDGGEEGPTDEFRACRVPYEEAWIMIQNLHVGNMGFEEFVDEEAGVQADGSWKARASEPSAEDAGRSETELERDKALQELRYGGYAD</sequence>
<accession>A0AAD7I2U9</accession>
<evidence type="ECO:0000313" key="4">
    <source>
        <dbReference type="Proteomes" id="UP001215280"/>
    </source>
</evidence>
<comment type="caution">
    <text evidence="3">The sequence shown here is derived from an EMBL/GenBank/DDBJ whole genome shotgun (WGS) entry which is preliminary data.</text>
</comment>
<dbReference type="Proteomes" id="UP001215280">
    <property type="component" value="Unassembled WGS sequence"/>
</dbReference>
<protein>
    <recommendedName>
        <fullName evidence="2">DUF6924 domain-containing protein</fullName>
    </recommendedName>
</protein>
<gene>
    <name evidence="3" type="ORF">DFH07DRAFT_846252</name>
</gene>
<evidence type="ECO:0000313" key="3">
    <source>
        <dbReference type="EMBL" id="KAJ7732800.1"/>
    </source>
</evidence>
<dbReference type="Pfam" id="PF21962">
    <property type="entry name" value="DUF6924"/>
    <property type="match status" value="1"/>
</dbReference>
<feature type="domain" description="DUF6924" evidence="2">
    <location>
        <begin position="127"/>
        <end position="192"/>
    </location>
</feature>
<evidence type="ECO:0000259" key="2">
    <source>
        <dbReference type="Pfam" id="PF21962"/>
    </source>
</evidence>
<proteinExistence type="predicted"/>
<dbReference type="EMBL" id="JARJLG010000172">
    <property type="protein sequence ID" value="KAJ7732800.1"/>
    <property type="molecule type" value="Genomic_DNA"/>
</dbReference>
<dbReference type="InterPro" id="IPR053832">
    <property type="entry name" value="DUF6924"/>
</dbReference>
<name>A0AAD7I2U9_9AGAR</name>
<evidence type="ECO:0000256" key="1">
    <source>
        <dbReference type="SAM" id="MobiDB-lite"/>
    </source>
</evidence>
<feature type="compositionally biased region" description="Basic and acidic residues" evidence="1">
    <location>
        <begin position="213"/>
        <end position="224"/>
    </location>
</feature>